<sequence>MTICVNPRELHEVLSKLGKLKSLDLWSVPQSRRLSFEDSVSGAIGSECKALGSLSERVSVNFRQFSQLIKSLSSAEFITINYGEPWLIIEHETGRITIAAKEVAKPPQPSLDKPRKTVKPTSTQQKLDLWDFSLNMPFEEK</sequence>
<keyword evidence="3" id="KW-1185">Reference proteome</keyword>
<dbReference type="Proteomes" id="UP000256971">
    <property type="component" value="Chromosome"/>
</dbReference>
<dbReference type="EMBL" id="CP031555">
    <property type="protein sequence ID" value="AXO16486.1"/>
    <property type="molecule type" value="Genomic_DNA"/>
</dbReference>
<reference evidence="2 3" key="1">
    <citation type="submission" date="2018-08" db="EMBL/GenBank/DDBJ databases">
        <title>Complete genome sequence of type strain Thalassospira indica MCCC 1A01103T, isolated from isolated from deep seawater of the Indian Ocean.</title>
        <authorList>
            <person name="Liu Y."/>
        </authorList>
    </citation>
    <scope>NUCLEOTIDE SEQUENCE [LARGE SCALE GENOMIC DNA]</scope>
    <source>
        <strain evidence="2 3">PB8BT</strain>
    </source>
</reference>
<protein>
    <submittedName>
        <fullName evidence="2">Uncharacterized protein</fullName>
    </submittedName>
</protein>
<evidence type="ECO:0000256" key="1">
    <source>
        <dbReference type="SAM" id="MobiDB-lite"/>
    </source>
</evidence>
<name>A0ABM6Y3H9_9PROT</name>
<gene>
    <name evidence="2" type="ORF">DY252_21305</name>
</gene>
<accession>A0ABM6Y3H9</accession>
<feature type="region of interest" description="Disordered" evidence="1">
    <location>
        <begin position="103"/>
        <end position="123"/>
    </location>
</feature>
<organism evidence="2 3">
    <name type="scientific">Thalassospira indica</name>
    <dbReference type="NCBI Taxonomy" id="1891279"/>
    <lineage>
        <taxon>Bacteria</taxon>
        <taxon>Pseudomonadati</taxon>
        <taxon>Pseudomonadota</taxon>
        <taxon>Alphaproteobacteria</taxon>
        <taxon>Rhodospirillales</taxon>
        <taxon>Thalassospiraceae</taxon>
        <taxon>Thalassospira</taxon>
    </lineage>
</organism>
<proteinExistence type="predicted"/>
<evidence type="ECO:0000313" key="3">
    <source>
        <dbReference type="Proteomes" id="UP000256971"/>
    </source>
</evidence>
<evidence type="ECO:0000313" key="2">
    <source>
        <dbReference type="EMBL" id="AXO16486.1"/>
    </source>
</evidence>